<dbReference type="CDD" id="cd17470">
    <property type="entry name" value="T3SS_Flik_C"/>
    <property type="match status" value="1"/>
</dbReference>
<keyword evidence="4" id="KW-1185">Reference proteome</keyword>
<dbReference type="InterPro" id="IPR021136">
    <property type="entry name" value="Flagellar_hook_control-like_C"/>
</dbReference>
<accession>A0ABU5KKF5</accession>
<dbReference type="Proteomes" id="UP001292084">
    <property type="component" value="Unassembled WGS sequence"/>
</dbReference>
<protein>
    <submittedName>
        <fullName evidence="3">Flagellar hook-length control protein FliK</fullName>
    </submittedName>
</protein>
<keyword evidence="3" id="KW-0282">Flagellum</keyword>
<feature type="compositionally biased region" description="Basic and acidic residues" evidence="1">
    <location>
        <begin position="374"/>
        <end position="403"/>
    </location>
</feature>
<dbReference type="Pfam" id="PF02120">
    <property type="entry name" value="Flg_hook"/>
    <property type="match status" value="1"/>
</dbReference>
<dbReference type="RefSeq" id="WP_322420734.1">
    <property type="nucleotide sequence ID" value="NZ_JAXQNN010000002.1"/>
</dbReference>
<sequence>MIGQITVQTVQAPQQLGSEKMKINNSNELFSTLLFNAGGETLQTNDREMSDLDMLLEQLMAALETEDLPSFIKAADEAVPEIKQMFMMFDEKELMDLTLAELLLAAGVSEELVEKAASAEMTDPEQLLTGILTSDGGEQSEEEHTFSLLNLQVLNHQIVLQNEGLQTDPQNSKLPAVQEDLAKLVLLIKGLSLIDPKKTAASEKSNFIQNMTEVMESIEKVFKSAVRDIEAPIKQEGFKQSISPEVLKTDQGMLNLQTLQLQSGPVKWSLNQSFRQPDSAQQLMEQFQNIMQKAKFGKVNGTEKLMIRLQPEHLGTLKIELLQKDGMLTARIIASSAVAKEMIDSQLNQLRQSFTAQNLQVEKVEISQAQTAESRLDKERDQNHQHRDRENQQQNEREHEDEQLSFHDIFLNIEV</sequence>
<gene>
    <name evidence="3" type="ORF">UFB30_05765</name>
</gene>
<organism evidence="3 4">
    <name type="scientific">Jeotgalibacillus haloalkalitolerans</name>
    <dbReference type="NCBI Taxonomy" id="3104292"/>
    <lineage>
        <taxon>Bacteria</taxon>
        <taxon>Bacillati</taxon>
        <taxon>Bacillota</taxon>
        <taxon>Bacilli</taxon>
        <taxon>Bacillales</taxon>
        <taxon>Caryophanaceae</taxon>
        <taxon>Jeotgalibacillus</taxon>
    </lineage>
</organism>
<name>A0ABU5KKF5_9BACL</name>
<evidence type="ECO:0000313" key="4">
    <source>
        <dbReference type="Proteomes" id="UP001292084"/>
    </source>
</evidence>
<dbReference type="EMBL" id="JAXQNN010000002">
    <property type="protein sequence ID" value="MDZ5711723.1"/>
    <property type="molecule type" value="Genomic_DNA"/>
</dbReference>
<proteinExistence type="predicted"/>
<keyword evidence="3" id="KW-0966">Cell projection</keyword>
<dbReference type="InterPro" id="IPR038610">
    <property type="entry name" value="FliK-like_C_sf"/>
</dbReference>
<feature type="region of interest" description="Disordered" evidence="1">
    <location>
        <begin position="369"/>
        <end position="403"/>
    </location>
</feature>
<evidence type="ECO:0000313" key="3">
    <source>
        <dbReference type="EMBL" id="MDZ5711723.1"/>
    </source>
</evidence>
<feature type="domain" description="Flagellar hook-length control protein-like C-terminal" evidence="2">
    <location>
        <begin position="295"/>
        <end position="371"/>
    </location>
</feature>
<dbReference type="Gene3D" id="3.30.750.140">
    <property type="match status" value="1"/>
</dbReference>
<comment type="caution">
    <text evidence="3">The sequence shown here is derived from an EMBL/GenBank/DDBJ whole genome shotgun (WGS) entry which is preliminary data.</text>
</comment>
<reference evidence="3 4" key="1">
    <citation type="submission" date="2023-12" db="EMBL/GenBank/DDBJ databases">
        <title>Jeotgalibacillus haloalkaliphilus sp. nov., a novel salt-tolerant bacteria, isolated from the estuary of the Fenhe River into the Yellow River.</title>
        <authorList>
            <person name="Li Y."/>
        </authorList>
    </citation>
    <scope>NUCLEOTIDE SEQUENCE [LARGE SCALE GENOMIC DNA]</scope>
    <source>
        <strain evidence="3 4">HH7-29</strain>
    </source>
</reference>
<keyword evidence="3" id="KW-0969">Cilium</keyword>
<evidence type="ECO:0000256" key="1">
    <source>
        <dbReference type="SAM" id="MobiDB-lite"/>
    </source>
</evidence>
<evidence type="ECO:0000259" key="2">
    <source>
        <dbReference type="Pfam" id="PF02120"/>
    </source>
</evidence>